<feature type="domain" description="Aminoacyl-transfer RNA synthetases class-II family profile" evidence="14">
    <location>
        <begin position="238"/>
        <end position="520"/>
    </location>
</feature>
<dbReference type="InterPro" id="IPR047246">
    <property type="entry name" value="ThrRS_anticodon"/>
</dbReference>
<dbReference type="PANTHER" id="PTHR11451">
    <property type="entry name" value="THREONINE-TRNA LIGASE"/>
    <property type="match status" value="1"/>
</dbReference>
<evidence type="ECO:0000256" key="5">
    <source>
        <dbReference type="ARBA" id="ARBA00022723"/>
    </source>
</evidence>
<dbReference type="PATRIC" id="fig|1619007.4.peg.199"/>
<dbReference type="Proteomes" id="UP000035656">
    <property type="component" value="Chromosome"/>
</dbReference>
<dbReference type="InterPro" id="IPR045864">
    <property type="entry name" value="aa-tRNA-synth_II/BPL/LPL"/>
</dbReference>
<evidence type="ECO:0000256" key="4">
    <source>
        <dbReference type="ARBA" id="ARBA00022598"/>
    </source>
</evidence>
<dbReference type="FunFam" id="3.40.50.800:FF:000001">
    <property type="entry name" value="Threonine--tRNA ligase"/>
    <property type="match status" value="1"/>
</dbReference>
<dbReference type="PRINTS" id="PR01047">
    <property type="entry name" value="TRNASYNTHTHR"/>
</dbReference>
<keyword evidence="11 13" id="KW-0030">Aminoacyl-tRNA synthetase</keyword>
<feature type="binding site" evidence="13">
    <location>
        <position position="314"/>
    </location>
    <ligand>
        <name>Zn(2+)</name>
        <dbReference type="ChEBI" id="CHEBI:29105"/>
        <note>catalytic</note>
    </ligand>
</feature>
<dbReference type="KEGG" id="pwo:UX70_C0001G0204"/>
<keyword evidence="5 13" id="KW-0479">Metal-binding</keyword>
<comment type="similarity">
    <text evidence="1 13">Belongs to the class-II aminoacyl-tRNA synthetase family.</text>
</comment>
<dbReference type="InterPro" id="IPR012947">
    <property type="entry name" value="tRNA_SAD"/>
</dbReference>
<dbReference type="Pfam" id="PF03129">
    <property type="entry name" value="HGTP_anticodon"/>
    <property type="match status" value="1"/>
</dbReference>
<dbReference type="EC" id="6.1.1.3" evidence="13"/>
<keyword evidence="4 13" id="KW-0436">Ligase</keyword>
<dbReference type="Pfam" id="PF00587">
    <property type="entry name" value="tRNA-synt_2b"/>
    <property type="match status" value="1"/>
</dbReference>
<dbReference type="GO" id="GO:0005737">
    <property type="term" value="C:cytoplasm"/>
    <property type="evidence" value="ECO:0007669"/>
    <property type="project" value="UniProtKB-SubCell"/>
</dbReference>
<evidence type="ECO:0000256" key="7">
    <source>
        <dbReference type="ARBA" id="ARBA00022833"/>
    </source>
</evidence>
<feature type="binding site" evidence="13">
    <location>
        <position position="365"/>
    </location>
    <ligand>
        <name>Zn(2+)</name>
        <dbReference type="ChEBI" id="CHEBI:29105"/>
        <note>catalytic</note>
    </ligand>
</feature>
<evidence type="ECO:0000256" key="11">
    <source>
        <dbReference type="ARBA" id="ARBA00023146"/>
    </source>
</evidence>
<dbReference type="Gene3D" id="3.30.930.10">
    <property type="entry name" value="Bira Bifunctional Protein, Domain 2"/>
    <property type="match status" value="1"/>
</dbReference>
<dbReference type="GO" id="GO:0046872">
    <property type="term" value="F:metal ion binding"/>
    <property type="evidence" value="ECO:0007669"/>
    <property type="project" value="UniProtKB-KW"/>
</dbReference>
<dbReference type="PROSITE" id="PS50862">
    <property type="entry name" value="AA_TRNA_LIGASE_II"/>
    <property type="match status" value="1"/>
</dbReference>
<keyword evidence="7 13" id="KW-0862">Zinc</keyword>
<dbReference type="STRING" id="1619007.UX70_C0001G0204"/>
<dbReference type="InterPro" id="IPR036621">
    <property type="entry name" value="Anticodon-bd_dom_sf"/>
</dbReference>
<evidence type="ECO:0000256" key="2">
    <source>
        <dbReference type="ARBA" id="ARBA00022490"/>
    </source>
</evidence>
<gene>
    <name evidence="13" type="primary">thrS</name>
    <name evidence="15" type="ORF">UX70_C0001G0204</name>
</gene>
<dbReference type="EMBL" id="CP011209">
    <property type="protein sequence ID" value="AKM77933.1"/>
    <property type="molecule type" value="Genomic_DNA"/>
</dbReference>
<dbReference type="InterPro" id="IPR006195">
    <property type="entry name" value="aa-tRNA-synth_II"/>
</dbReference>
<protein>
    <recommendedName>
        <fullName evidence="13">Threonine--tRNA ligase</fullName>
        <ecNumber evidence="13">6.1.1.3</ecNumber>
    </recommendedName>
    <alternativeName>
        <fullName evidence="13">Threonyl-tRNA synthetase</fullName>
        <shortName evidence="13">ThrRS</shortName>
    </alternativeName>
</protein>
<dbReference type="GO" id="GO:0006435">
    <property type="term" value="P:threonyl-tRNA aminoacylation"/>
    <property type="evidence" value="ECO:0007669"/>
    <property type="project" value="UniProtKB-UniRule"/>
</dbReference>
<evidence type="ECO:0000256" key="13">
    <source>
        <dbReference type="HAMAP-Rule" id="MF_00184"/>
    </source>
</evidence>
<dbReference type="SUPFAM" id="SSF55186">
    <property type="entry name" value="ThrRS/AlaRS common domain"/>
    <property type="match status" value="1"/>
</dbReference>
<keyword evidence="3 13" id="KW-0820">tRNA-binding</keyword>
<dbReference type="InterPro" id="IPR002314">
    <property type="entry name" value="aa-tRNA-synt_IIb"/>
</dbReference>
<evidence type="ECO:0000256" key="12">
    <source>
        <dbReference type="ARBA" id="ARBA00049515"/>
    </source>
</evidence>
<keyword evidence="2 13" id="KW-0963">Cytoplasm</keyword>
<dbReference type="GO" id="GO:0000049">
    <property type="term" value="F:tRNA binding"/>
    <property type="evidence" value="ECO:0007669"/>
    <property type="project" value="UniProtKB-KW"/>
</dbReference>
<dbReference type="InterPro" id="IPR004154">
    <property type="entry name" value="Anticodon-bd"/>
</dbReference>
<dbReference type="GO" id="GO:0004829">
    <property type="term" value="F:threonine-tRNA ligase activity"/>
    <property type="evidence" value="ECO:0007669"/>
    <property type="project" value="UniProtKB-UniRule"/>
</dbReference>
<dbReference type="Gene3D" id="3.40.50.800">
    <property type="entry name" value="Anticodon-binding domain"/>
    <property type="match status" value="1"/>
</dbReference>
<dbReference type="SUPFAM" id="SSF55681">
    <property type="entry name" value="Class II aaRS and biotin synthetases"/>
    <property type="match status" value="1"/>
</dbReference>
<comment type="caution">
    <text evidence="13">Lacks conserved residue(s) required for the propagation of feature annotation.</text>
</comment>
<keyword evidence="10 13" id="KW-0648">Protein biosynthesis</keyword>
<dbReference type="CDD" id="cd00771">
    <property type="entry name" value="ThrRS_core"/>
    <property type="match status" value="1"/>
</dbReference>
<evidence type="ECO:0000256" key="10">
    <source>
        <dbReference type="ARBA" id="ARBA00022917"/>
    </source>
</evidence>
<name>A0A0G4ARZ9_9BACT</name>
<dbReference type="NCBIfam" id="TIGR00418">
    <property type="entry name" value="thrS"/>
    <property type="match status" value="1"/>
</dbReference>
<evidence type="ECO:0000313" key="16">
    <source>
        <dbReference type="Proteomes" id="UP000035656"/>
    </source>
</evidence>
<proteinExistence type="inferred from homology"/>
<keyword evidence="8 13" id="KW-0067">ATP-binding</keyword>
<accession>A0A0G4ARZ9</accession>
<dbReference type="CDD" id="cd00860">
    <property type="entry name" value="ThrRS_anticodon"/>
    <property type="match status" value="1"/>
</dbReference>
<dbReference type="Gene3D" id="3.30.54.20">
    <property type="match status" value="1"/>
</dbReference>
<evidence type="ECO:0000256" key="6">
    <source>
        <dbReference type="ARBA" id="ARBA00022741"/>
    </source>
</evidence>
<keyword evidence="9 13" id="KW-0694">RNA-binding</keyword>
<dbReference type="FunFam" id="3.30.980.10:FF:000005">
    <property type="entry name" value="Threonyl-tRNA synthetase, mitochondrial"/>
    <property type="match status" value="1"/>
</dbReference>
<comment type="subcellular location">
    <subcellularLocation>
        <location evidence="13">Cytoplasm</location>
    </subcellularLocation>
</comment>
<feature type="binding site" evidence="13">
    <location>
        <position position="497"/>
    </location>
    <ligand>
        <name>Zn(2+)</name>
        <dbReference type="ChEBI" id="CHEBI:29105"/>
        <note>catalytic</note>
    </ligand>
</feature>
<dbReference type="InterPro" id="IPR018163">
    <property type="entry name" value="Thr/Ala-tRNA-synth_IIc_edit"/>
</dbReference>
<dbReference type="HAMAP" id="MF_00184">
    <property type="entry name" value="Thr_tRNA_synth"/>
    <property type="match status" value="1"/>
</dbReference>
<evidence type="ECO:0000256" key="8">
    <source>
        <dbReference type="ARBA" id="ARBA00022840"/>
    </source>
</evidence>
<dbReference type="FunFam" id="3.30.930.10:FF:000002">
    <property type="entry name" value="Threonine--tRNA ligase"/>
    <property type="match status" value="1"/>
</dbReference>
<reference evidence="15 16" key="1">
    <citation type="journal article" date="2015" name="Nature">
        <title>rRNA introns, odd ribosomes, and small enigmatic genomes across a large radiation of phyla.</title>
        <authorList>
            <person name="Brown C.T."/>
            <person name="Hug L.A."/>
            <person name="Thomas B.C."/>
            <person name="Sharon I."/>
            <person name="Castelle C.J."/>
            <person name="Singh A."/>
            <person name="Wilkins M.J."/>
            <person name="Williams K.H."/>
            <person name="Banfield J.F."/>
        </authorList>
    </citation>
    <scope>NUCLEOTIDE SEQUENCE [LARGE SCALE GENOMIC DNA]</scope>
</reference>
<evidence type="ECO:0000259" key="14">
    <source>
        <dbReference type="PROSITE" id="PS50862"/>
    </source>
</evidence>
<sequence>MGAILAEAGIQYVKTMELIKKEQNNIEKVRHSLSHLLAEAVLKQFPGAKLGIGPVIENGFYYDIDLGDSKLAEKNLQVLENRIKGLVKKGLAFTKEVITHKEAKELFKDQPYKLELIEDLEREGKEPTIYITKDKDATIFTDLCVGPHVDSTTEIDPESFKLQKIAGAYWRGSEKNQMLTRIYGVAFENKEALDQYLLMMEEAEKRDHRKLGKELDLFHIDDIVGLGLPLWHPKGALLWRIIEDFWYEKHLQGGYDLVRSPHIGNRSLWETSGHWGFYNKSMYPPLEVGQTLEDRQHEEKAKTSEEYLLKPMNCPFHVQIYKNDIRSYRSLPFRWAECGTVYRFEKKGELSGLTRVRGFTQDDAHIICRKDQVEYELKRVIDFILFMYKSFGFNIEDVHVYLSLRDPKDKSNYAGSDEGWEFSEGVLRKVAQEKGLNFEEEEGEAAFYGPKLDFKIRDAIGREWQCSTLQFDFNLPERFDMSFINNKGEQERPYMLHRALFGSYERFIGLLIEHYAGAFPLWLSPTQVTILNVGEDHLEYAKEVADKLREGGVRVEVADENTSVGKKIRSAEMKKTPYVLVVGDKEVEARSVAVRKRGEGDLGVKELDVFIEEIKGEIKK</sequence>
<organism evidence="15 16">
    <name type="scientific">Candidatus Wolfebacteria bacterium GW2011_GWB1_47_1</name>
    <dbReference type="NCBI Taxonomy" id="1619007"/>
    <lineage>
        <taxon>Bacteria</taxon>
        <taxon>Candidatus Wolfeibacteriota</taxon>
    </lineage>
</organism>
<dbReference type="Gene3D" id="3.30.980.10">
    <property type="entry name" value="Threonyl-trna Synthetase, Chain A, domain 2"/>
    <property type="match status" value="1"/>
</dbReference>
<dbReference type="GO" id="GO:0005524">
    <property type="term" value="F:ATP binding"/>
    <property type="evidence" value="ECO:0007669"/>
    <property type="project" value="UniProtKB-UniRule"/>
</dbReference>
<dbReference type="InterPro" id="IPR033728">
    <property type="entry name" value="ThrRS_core"/>
</dbReference>
<evidence type="ECO:0000256" key="3">
    <source>
        <dbReference type="ARBA" id="ARBA00022555"/>
    </source>
</evidence>
<evidence type="ECO:0000256" key="1">
    <source>
        <dbReference type="ARBA" id="ARBA00008226"/>
    </source>
</evidence>
<comment type="subunit">
    <text evidence="13">Homodimer.</text>
</comment>
<evidence type="ECO:0000313" key="15">
    <source>
        <dbReference type="EMBL" id="AKM77933.1"/>
    </source>
</evidence>
<dbReference type="InterPro" id="IPR002320">
    <property type="entry name" value="Thr-tRNA-ligase_IIa"/>
</dbReference>
<dbReference type="SUPFAM" id="SSF52954">
    <property type="entry name" value="Class II aaRS ABD-related"/>
    <property type="match status" value="1"/>
</dbReference>
<dbReference type="PANTHER" id="PTHR11451:SF44">
    <property type="entry name" value="THREONINE--TRNA LIGASE, CHLOROPLASTIC_MITOCHONDRIAL 2"/>
    <property type="match status" value="1"/>
</dbReference>
<keyword evidence="6 13" id="KW-0547">Nucleotide-binding</keyword>
<comment type="catalytic activity">
    <reaction evidence="12 13">
        <text>tRNA(Thr) + L-threonine + ATP = L-threonyl-tRNA(Thr) + AMP + diphosphate + H(+)</text>
        <dbReference type="Rhea" id="RHEA:24624"/>
        <dbReference type="Rhea" id="RHEA-COMP:9670"/>
        <dbReference type="Rhea" id="RHEA-COMP:9704"/>
        <dbReference type="ChEBI" id="CHEBI:15378"/>
        <dbReference type="ChEBI" id="CHEBI:30616"/>
        <dbReference type="ChEBI" id="CHEBI:33019"/>
        <dbReference type="ChEBI" id="CHEBI:57926"/>
        <dbReference type="ChEBI" id="CHEBI:78442"/>
        <dbReference type="ChEBI" id="CHEBI:78534"/>
        <dbReference type="ChEBI" id="CHEBI:456215"/>
        <dbReference type="EC" id="6.1.1.3"/>
    </reaction>
</comment>
<dbReference type="AlphaFoldDB" id="A0A0G4ARZ9"/>
<dbReference type="Pfam" id="PF07973">
    <property type="entry name" value="tRNA_SAD"/>
    <property type="match status" value="1"/>
</dbReference>
<comment type="cofactor">
    <cofactor evidence="13">
        <name>Zn(2+)</name>
        <dbReference type="ChEBI" id="CHEBI:29105"/>
    </cofactor>
    <text evidence="13">Binds 1 zinc ion per subunit.</text>
</comment>
<dbReference type="SMART" id="SM00863">
    <property type="entry name" value="tRNA_SAD"/>
    <property type="match status" value="1"/>
</dbReference>
<evidence type="ECO:0000256" key="9">
    <source>
        <dbReference type="ARBA" id="ARBA00022884"/>
    </source>
</evidence>